<dbReference type="PANTHER" id="PTHR10799">
    <property type="entry name" value="SNF2/RAD54 HELICASE FAMILY"/>
    <property type="match status" value="1"/>
</dbReference>
<dbReference type="Pfam" id="PF00176">
    <property type="entry name" value="SNF2-rel_dom"/>
    <property type="match status" value="1"/>
</dbReference>
<accession>A0ABW3CEA5</accession>
<name>A0ABW3CEA5_9ACTN</name>
<dbReference type="Gene3D" id="3.40.50.300">
    <property type="entry name" value="P-loop containing nucleotide triphosphate hydrolases"/>
    <property type="match status" value="1"/>
</dbReference>
<dbReference type="SUPFAM" id="SSF52540">
    <property type="entry name" value="P-loop containing nucleoside triphosphate hydrolases"/>
    <property type="match status" value="1"/>
</dbReference>
<evidence type="ECO:0000313" key="2">
    <source>
        <dbReference type="EMBL" id="MFD0852880.1"/>
    </source>
</evidence>
<sequence length="212" mass="24225">TTFETLGWFENQVAAQRDLGCVVVDEAHYVKNPAAQRSRRVTRLLNSCERAVLLTGTPLENRIDEFRNLVGYLRPDLIIDAGELSPRRFRRQVTPAYLRRNQEDVLTELPELVEVDEFVPMSREDSLAYRQAVQAGNFMAMRQAAMLQGRHSKKMQRLLEIVEEAEDNGRRVIVFSHFREVLTRVAQVMPGQVFGPLTGSVPAAARQRMVDE</sequence>
<keyword evidence="3" id="KW-1185">Reference proteome</keyword>
<evidence type="ECO:0000259" key="1">
    <source>
        <dbReference type="PROSITE" id="PS51192"/>
    </source>
</evidence>
<gene>
    <name evidence="2" type="ORF">ACFQ07_11620</name>
</gene>
<dbReference type="Gene3D" id="3.40.50.10810">
    <property type="entry name" value="Tandem AAA-ATPase domain"/>
    <property type="match status" value="1"/>
</dbReference>
<comment type="caution">
    <text evidence="2">The sequence shown here is derived from an EMBL/GenBank/DDBJ whole genome shotgun (WGS) entry which is preliminary data.</text>
</comment>
<dbReference type="EMBL" id="JBHTIR010001709">
    <property type="protein sequence ID" value="MFD0852880.1"/>
    <property type="molecule type" value="Genomic_DNA"/>
</dbReference>
<dbReference type="InterPro" id="IPR027417">
    <property type="entry name" value="P-loop_NTPase"/>
</dbReference>
<dbReference type="Proteomes" id="UP001597083">
    <property type="component" value="Unassembled WGS sequence"/>
</dbReference>
<organism evidence="2 3">
    <name type="scientific">Actinomadura adrarensis</name>
    <dbReference type="NCBI Taxonomy" id="1819600"/>
    <lineage>
        <taxon>Bacteria</taxon>
        <taxon>Bacillati</taxon>
        <taxon>Actinomycetota</taxon>
        <taxon>Actinomycetes</taxon>
        <taxon>Streptosporangiales</taxon>
        <taxon>Thermomonosporaceae</taxon>
        <taxon>Actinomadura</taxon>
    </lineage>
</organism>
<dbReference type="PROSITE" id="PS51192">
    <property type="entry name" value="HELICASE_ATP_BIND_1"/>
    <property type="match status" value="1"/>
</dbReference>
<feature type="non-terminal residue" evidence="2">
    <location>
        <position position="212"/>
    </location>
</feature>
<dbReference type="InterPro" id="IPR038718">
    <property type="entry name" value="SNF2-like_sf"/>
</dbReference>
<dbReference type="InterPro" id="IPR014001">
    <property type="entry name" value="Helicase_ATP-bd"/>
</dbReference>
<protein>
    <submittedName>
        <fullName evidence="2">SNF2-related protein</fullName>
    </submittedName>
</protein>
<proteinExistence type="predicted"/>
<reference evidence="3" key="1">
    <citation type="journal article" date="2019" name="Int. J. Syst. Evol. Microbiol.">
        <title>The Global Catalogue of Microorganisms (GCM) 10K type strain sequencing project: providing services to taxonomists for standard genome sequencing and annotation.</title>
        <authorList>
            <consortium name="The Broad Institute Genomics Platform"/>
            <consortium name="The Broad Institute Genome Sequencing Center for Infectious Disease"/>
            <person name="Wu L."/>
            <person name="Ma J."/>
        </authorList>
    </citation>
    <scope>NUCLEOTIDE SEQUENCE [LARGE SCALE GENOMIC DNA]</scope>
    <source>
        <strain evidence="3">JCM 31696</strain>
    </source>
</reference>
<feature type="domain" description="Helicase ATP-binding" evidence="1">
    <location>
        <begin position="1"/>
        <end position="76"/>
    </location>
</feature>
<feature type="non-terminal residue" evidence="2">
    <location>
        <position position="1"/>
    </location>
</feature>
<evidence type="ECO:0000313" key="3">
    <source>
        <dbReference type="Proteomes" id="UP001597083"/>
    </source>
</evidence>
<dbReference type="InterPro" id="IPR000330">
    <property type="entry name" value="SNF2_N"/>
</dbReference>